<evidence type="ECO:0000313" key="2">
    <source>
        <dbReference type="Proteomes" id="UP001055072"/>
    </source>
</evidence>
<sequence>MGVSCTYVGPSHKRGPPKGYILALERRLHQVEALLGTIIGSDDPRARTLIDDLSRDQLAAHIIRRVKTGPFGPRGRLAQPFGSTKEDFLAAIMTGPGDESPRSSYGEGKPFRYPWLSISRAMLTNFLFILTQKILHL</sequence>
<evidence type="ECO:0000313" key="1">
    <source>
        <dbReference type="EMBL" id="KAI0092131.1"/>
    </source>
</evidence>
<gene>
    <name evidence="1" type="ORF">BDY19DRAFT_928430</name>
</gene>
<dbReference type="Proteomes" id="UP001055072">
    <property type="component" value="Unassembled WGS sequence"/>
</dbReference>
<keyword evidence="2" id="KW-1185">Reference proteome</keyword>
<protein>
    <submittedName>
        <fullName evidence="1">Uncharacterized protein</fullName>
    </submittedName>
</protein>
<name>A0ACB8UD07_9APHY</name>
<organism evidence="1 2">
    <name type="scientific">Irpex rosettiformis</name>
    <dbReference type="NCBI Taxonomy" id="378272"/>
    <lineage>
        <taxon>Eukaryota</taxon>
        <taxon>Fungi</taxon>
        <taxon>Dikarya</taxon>
        <taxon>Basidiomycota</taxon>
        <taxon>Agaricomycotina</taxon>
        <taxon>Agaricomycetes</taxon>
        <taxon>Polyporales</taxon>
        <taxon>Irpicaceae</taxon>
        <taxon>Irpex</taxon>
    </lineage>
</organism>
<proteinExistence type="predicted"/>
<reference evidence="1" key="1">
    <citation type="journal article" date="2021" name="Environ. Microbiol.">
        <title>Gene family expansions and transcriptome signatures uncover fungal adaptations to wood decay.</title>
        <authorList>
            <person name="Hage H."/>
            <person name="Miyauchi S."/>
            <person name="Viragh M."/>
            <person name="Drula E."/>
            <person name="Min B."/>
            <person name="Chaduli D."/>
            <person name="Navarro D."/>
            <person name="Favel A."/>
            <person name="Norest M."/>
            <person name="Lesage-Meessen L."/>
            <person name="Balint B."/>
            <person name="Merenyi Z."/>
            <person name="de Eugenio L."/>
            <person name="Morin E."/>
            <person name="Martinez A.T."/>
            <person name="Baldrian P."/>
            <person name="Stursova M."/>
            <person name="Martinez M.J."/>
            <person name="Novotny C."/>
            <person name="Magnuson J.K."/>
            <person name="Spatafora J.W."/>
            <person name="Maurice S."/>
            <person name="Pangilinan J."/>
            <person name="Andreopoulos W."/>
            <person name="LaButti K."/>
            <person name="Hundley H."/>
            <person name="Na H."/>
            <person name="Kuo A."/>
            <person name="Barry K."/>
            <person name="Lipzen A."/>
            <person name="Henrissat B."/>
            <person name="Riley R."/>
            <person name="Ahrendt S."/>
            <person name="Nagy L.G."/>
            <person name="Grigoriev I.V."/>
            <person name="Martin F."/>
            <person name="Rosso M.N."/>
        </authorList>
    </citation>
    <scope>NUCLEOTIDE SEQUENCE</scope>
    <source>
        <strain evidence="1">CBS 384.51</strain>
    </source>
</reference>
<dbReference type="EMBL" id="MU274904">
    <property type="protein sequence ID" value="KAI0092131.1"/>
    <property type="molecule type" value="Genomic_DNA"/>
</dbReference>
<comment type="caution">
    <text evidence="1">The sequence shown here is derived from an EMBL/GenBank/DDBJ whole genome shotgun (WGS) entry which is preliminary data.</text>
</comment>
<accession>A0ACB8UD07</accession>